<protein>
    <submittedName>
        <fullName evidence="1">Uncharacterized protein</fullName>
    </submittedName>
</protein>
<dbReference type="AlphaFoldDB" id="A0A0K2UL08"/>
<name>A0A0K2UL08_LEPSM</name>
<dbReference type="EMBL" id="HACA01021573">
    <property type="protein sequence ID" value="CDW38934.1"/>
    <property type="molecule type" value="Transcribed_RNA"/>
</dbReference>
<evidence type="ECO:0000313" key="1">
    <source>
        <dbReference type="EMBL" id="CDW38934.1"/>
    </source>
</evidence>
<reference evidence="1" key="1">
    <citation type="submission" date="2014-05" db="EMBL/GenBank/DDBJ databases">
        <authorList>
            <person name="Chronopoulou M."/>
        </authorList>
    </citation>
    <scope>NUCLEOTIDE SEQUENCE</scope>
    <source>
        <tissue evidence="1">Whole organism</tissue>
    </source>
</reference>
<organism evidence="1">
    <name type="scientific">Lepeophtheirus salmonis</name>
    <name type="common">Salmon louse</name>
    <name type="synonym">Caligus salmonis</name>
    <dbReference type="NCBI Taxonomy" id="72036"/>
    <lineage>
        <taxon>Eukaryota</taxon>
        <taxon>Metazoa</taxon>
        <taxon>Ecdysozoa</taxon>
        <taxon>Arthropoda</taxon>
        <taxon>Crustacea</taxon>
        <taxon>Multicrustacea</taxon>
        <taxon>Hexanauplia</taxon>
        <taxon>Copepoda</taxon>
        <taxon>Siphonostomatoida</taxon>
        <taxon>Caligidae</taxon>
        <taxon>Lepeophtheirus</taxon>
    </lineage>
</organism>
<proteinExistence type="predicted"/>
<accession>A0A0K2UL08</accession>
<sequence>MREGVLIFTLKYEISSHAGSSSVY</sequence>